<dbReference type="EMBL" id="CATOUU010001038">
    <property type="protein sequence ID" value="CAI9968482.1"/>
    <property type="molecule type" value="Genomic_DNA"/>
</dbReference>
<reference evidence="2 3" key="2">
    <citation type="submission" date="2024-07" db="EMBL/GenBank/DDBJ databases">
        <authorList>
            <person name="Akdeniz Z."/>
        </authorList>
    </citation>
    <scope>NUCLEOTIDE SEQUENCE [LARGE SCALE GENOMIC DNA]</scope>
</reference>
<sequence>MLSQTIEILKMKYADVVNKVQKSSSVSTLAFGMDYEVVIGVLARQQQVASGAVQIPPPSGYDIEKAAAAGKEAEKTAKKPKKK</sequence>
<keyword evidence="3" id="KW-1185">Reference proteome</keyword>
<protein>
    <submittedName>
        <fullName evidence="1">Uncharacterized protein</fullName>
    </submittedName>
</protein>
<dbReference type="Proteomes" id="UP001642409">
    <property type="component" value="Unassembled WGS sequence"/>
</dbReference>
<evidence type="ECO:0000313" key="3">
    <source>
        <dbReference type="Proteomes" id="UP001642409"/>
    </source>
</evidence>
<dbReference type="AlphaFoldDB" id="A0AA86R3A1"/>
<gene>
    <name evidence="1" type="ORF">HINF_LOCUS56127</name>
    <name evidence="2" type="ORF">HINF_LOCUS59793</name>
</gene>
<evidence type="ECO:0000313" key="2">
    <source>
        <dbReference type="EMBL" id="CAL6080282.1"/>
    </source>
</evidence>
<reference evidence="1" key="1">
    <citation type="submission" date="2023-06" db="EMBL/GenBank/DDBJ databases">
        <authorList>
            <person name="Kurt Z."/>
        </authorList>
    </citation>
    <scope>NUCLEOTIDE SEQUENCE</scope>
</reference>
<dbReference type="EMBL" id="CAXDID020000345">
    <property type="protein sequence ID" value="CAL6080282.1"/>
    <property type="molecule type" value="Genomic_DNA"/>
</dbReference>
<proteinExistence type="predicted"/>
<name>A0AA86R3A1_9EUKA</name>
<organism evidence="1">
    <name type="scientific">Hexamita inflata</name>
    <dbReference type="NCBI Taxonomy" id="28002"/>
    <lineage>
        <taxon>Eukaryota</taxon>
        <taxon>Metamonada</taxon>
        <taxon>Diplomonadida</taxon>
        <taxon>Hexamitidae</taxon>
        <taxon>Hexamitinae</taxon>
        <taxon>Hexamita</taxon>
    </lineage>
</organism>
<evidence type="ECO:0000313" key="1">
    <source>
        <dbReference type="EMBL" id="CAI9968482.1"/>
    </source>
</evidence>
<accession>A0AA86R3A1</accession>
<comment type="caution">
    <text evidence="1">The sequence shown here is derived from an EMBL/GenBank/DDBJ whole genome shotgun (WGS) entry which is preliminary data.</text>
</comment>